<dbReference type="SUPFAM" id="SSF53474">
    <property type="entry name" value="alpha/beta-Hydrolases"/>
    <property type="match status" value="1"/>
</dbReference>
<protein>
    <submittedName>
        <fullName evidence="2">Hydrolase, alpha/beta domain protein</fullName>
    </submittedName>
</protein>
<accession>D4RXN5</accession>
<dbReference type="eggNOG" id="COG2267">
    <property type="taxonomic scope" value="Bacteria"/>
</dbReference>
<comment type="caution">
    <text evidence="2">The sequence shown here is derived from an EMBL/GenBank/DDBJ whole genome shotgun (WGS) entry which is preliminary data.</text>
</comment>
<keyword evidence="2" id="KW-0378">Hydrolase</keyword>
<dbReference type="PANTHER" id="PTHR11614">
    <property type="entry name" value="PHOSPHOLIPASE-RELATED"/>
    <property type="match status" value="1"/>
</dbReference>
<evidence type="ECO:0000313" key="2">
    <source>
        <dbReference type="EMBL" id="EFF69397.1"/>
    </source>
</evidence>
<evidence type="ECO:0000313" key="3">
    <source>
        <dbReference type="Proteomes" id="UP000006238"/>
    </source>
</evidence>
<sequence length="309" mass="34732">MVSKSRFTYLSRDGIHKCQAYKWQNDNVPVKGILQIIHGMQEHMERYDEFASFMCDNGFIVVGNDHLGHGLTVLSEELGYFAKDNADVIVVRDVHRLKKMTEGEYPGLPYFILGHSMGSFIARKYLTMYGKGIRGAIICGTGTKPAIVTGFGKILSSISGIFSKGHNKSGLINRLSFGGYNKKIANPTGKNDWVVRNDDVLKKYNEDSLCGFPFTSNGFKTLFSILHYVDNPKNLVSIPKSLPIFVIAGMCDPVGNYGKGPKKVYDTYKHIGISDVSLKLYPDMRHEILNDIDRNIVYEDVLKWINSRI</sequence>
<dbReference type="EMBL" id="ABWN01000019">
    <property type="protein sequence ID" value="EFF69397.1"/>
    <property type="molecule type" value="Genomic_DNA"/>
</dbReference>
<name>D4RXN5_9FIRM</name>
<dbReference type="InterPro" id="IPR029058">
    <property type="entry name" value="AB_hydrolase_fold"/>
</dbReference>
<feature type="domain" description="Serine aminopeptidase S33" evidence="1">
    <location>
        <begin position="30"/>
        <end position="293"/>
    </location>
</feature>
<proteinExistence type="predicted"/>
<keyword evidence="3" id="KW-1185">Reference proteome</keyword>
<gene>
    <name evidence="2" type="ORF">BUTYVIB_00586</name>
</gene>
<organism evidence="2 3">
    <name type="scientific">Eshraghiella crossota DSM 2876</name>
    <dbReference type="NCBI Taxonomy" id="511680"/>
    <lineage>
        <taxon>Bacteria</taxon>
        <taxon>Bacillati</taxon>
        <taxon>Bacillota</taxon>
        <taxon>Clostridia</taxon>
        <taxon>Lachnospirales</taxon>
        <taxon>Lachnospiraceae</taxon>
        <taxon>Eshraghiella</taxon>
    </lineage>
</organism>
<dbReference type="HOGENOM" id="CLU_026209_1_0_9"/>
<dbReference type="Gene3D" id="3.40.50.1820">
    <property type="entry name" value="alpha/beta hydrolase"/>
    <property type="match status" value="1"/>
</dbReference>
<reference evidence="2 3" key="1">
    <citation type="submission" date="2010-02" db="EMBL/GenBank/DDBJ databases">
        <authorList>
            <person name="Weinstock G."/>
            <person name="Sodergren E."/>
            <person name="Clifton S."/>
            <person name="Fulton L."/>
            <person name="Fulton B."/>
            <person name="Courtney L."/>
            <person name="Fronick C."/>
            <person name="Harrison M."/>
            <person name="Strong C."/>
            <person name="Farmer C."/>
            <person name="Delahaunty K."/>
            <person name="Markovic C."/>
            <person name="Hall O."/>
            <person name="Minx P."/>
            <person name="Tomlinson C."/>
            <person name="Mitreva M."/>
            <person name="Nelson J."/>
            <person name="Hou S."/>
            <person name="Wollam A."/>
            <person name="Pepin K.H."/>
            <person name="Johnson M."/>
            <person name="Bhonagiri V."/>
            <person name="Zhang X."/>
            <person name="Suruliraj S."/>
            <person name="Warren W."/>
            <person name="Chinwalla A."/>
            <person name="Mardis E.R."/>
            <person name="Wilson R.K."/>
        </authorList>
    </citation>
    <scope>NUCLEOTIDE SEQUENCE [LARGE SCALE GENOMIC DNA]</scope>
    <source>
        <strain evidence="2 3">DSM 2876</strain>
    </source>
</reference>
<dbReference type="STRING" id="45851.BHV86_03050"/>
<dbReference type="Proteomes" id="UP000006238">
    <property type="component" value="Unassembled WGS sequence"/>
</dbReference>
<dbReference type="InterPro" id="IPR051044">
    <property type="entry name" value="MAG_DAG_Lipase"/>
</dbReference>
<dbReference type="Pfam" id="PF12146">
    <property type="entry name" value="Hydrolase_4"/>
    <property type="match status" value="1"/>
</dbReference>
<dbReference type="GeneID" id="98919382"/>
<dbReference type="AlphaFoldDB" id="D4RXN5"/>
<evidence type="ECO:0000259" key="1">
    <source>
        <dbReference type="Pfam" id="PF12146"/>
    </source>
</evidence>
<dbReference type="RefSeq" id="WP_005601533.1">
    <property type="nucleotide sequence ID" value="NZ_GG663520.1"/>
</dbReference>
<dbReference type="InterPro" id="IPR022742">
    <property type="entry name" value="Hydrolase_4"/>
</dbReference>
<dbReference type="GO" id="GO:0016787">
    <property type="term" value="F:hydrolase activity"/>
    <property type="evidence" value="ECO:0007669"/>
    <property type="project" value="UniProtKB-KW"/>
</dbReference>